<organism evidence="3 4">
    <name type="scientific">Xenopus laevis</name>
    <name type="common">African clawed frog</name>
    <dbReference type="NCBI Taxonomy" id="8355"/>
    <lineage>
        <taxon>Eukaryota</taxon>
        <taxon>Metazoa</taxon>
        <taxon>Chordata</taxon>
        <taxon>Craniata</taxon>
        <taxon>Vertebrata</taxon>
        <taxon>Euteleostomi</taxon>
        <taxon>Amphibia</taxon>
        <taxon>Batrachia</taxon>
        <taxon>Anura</taxon>
        <taxon>Pipoidea</taxon>
        <taxon>Pipidae</taxon>
        <taxon>Xenopodinae</taxon>
        <taxon>Xenopus</taxon>
        <taxon>Xenopus</taxon>
    </lineage>
</organism>
<feature type="compositionally biased region" description="Basic and acidic residues" evidence="1">
    <location>
        <begin position="375"/>
        <end position="405"/>
    </location>
</feature>
<evidence type="ECO:0000313" key="4">
    <source>
        <dbReference type="RefSeq" id="XP_041446070.1"/>
    </source>
</evidence>
<reference evidence="4" key="1">
    <citation type="submission" date="2025-08" db="UniProtKB">
        <authorList>
            <consortium name="RefSeq"/>
        </authorList>
    </citation>
    <scope>IDENTIFICATION</scope>
    <source>
        <strain evidence="4">J_2021</strain>
        <tissue evidence="4">Erythrocytes</tissue>
    </source>
</reference>
<evidence type="ECO:0000256" key="1">
    <source>
        <dbReference type="SAM" id="MobiDB-lite"/>
    </source>
</evidence>
<name>A0A8J1MYI7_XENLA</name>
<sequence length="460" mass="52246">MLTYGSDLSRQKALCLHLPLHIDRHKMVVQAFSTESPKGFWSAAVKKEVSELRRIAVSSLVCIILIILLSIVIIWLKLKIKKKINDNMLKTSSKAFSMESPKGFWSAAVMKEVSELRRIAVSSLVCIILIILLSIVIVWLKSKIKKINANMVQTSSKAFSMESPKGFWSAAVMKEVSELRRIAVSSLVCIILIILLSIVIVWLKSKIKKINDNMVQTSSKEQHGGHLAYGLKASFTSLRMCRKKTSPHPRSTSHMTWCSVPVRKAASAHNIVPSFAFAHNHKMVVQAFSMESTKGFWSAAVMKEVSELRRIAVSSLVCIILIILLSIVIVWLKLKIKKKINDNMVQTSSKDAQTMTESVDEEQELREVLVISPKKTEQKKDEDKEDIETREKVEEKSLDKHKVEDQNEEQEATVIGNLEENEKDEKELKKERPKKKRLKKCFRFLAAVIKKIEGRKKGEN</sequence>
<keyword evidence="3" id="KW-1185">Reference proteome</keyword>
<dbReference type="Proteomes" id="UP000186698">
    <property type="component" value="Chromosome 4L"/>
</dbReference>
<keyword evidence="2" id="KW-0472">Membrane</keyword>
<feature type="transmembrane region" description="Helical" evidence="2">
    <location>
        <begin position="55"/>
        <end position="76"/>
    </location>
</feature>
<proteinExistence type="predicted"/>
<keyword evidence="2" id="KW-0812">Transmembrane</keyword>
<dbReference type="KEGG" id="xla:108714007"/>
<dbReference type="AlphaFoldDB" id="A0A8J1MYI7"/>
<gene>
    <name evidence="4" type="primary">LOC108714007</name>
</gene>
<evidence type="ECO:0000313" key="3">
    <source>
        <dbReference type="Proteomes" id="UP000186698"/>
    </source>
</evidence>
<feature type="transmembrane region" description="Helical" evidence="2">
    <location>
        <begin position="311"/>
        <end position="332"/>
    </location>
</feature>
<feature type="region of interest" description="Disordered" evidence="1">
    <location>
        <begin position="375"/>
        <end position="435"/>
    </location>
</feature>
<accession>A0A8J1MYI7</accession>
<evidence type="ECO:0000256" key="2">
    <source>
        <dbReference type="SAM" id="Phobius"/>
    </source>
</evidence>
<feature type="transmembrane region" description="Helical" evidence="2">
    <location>
        <begin position="182"/>
        <end position="203"/>
    </location>
</feature>
<keyword evidence="2" id="KW-1133">Transmembrane helix</keyword>
<protein>
    <submittedName>
        <fullName evidence="4">Uncharacterized protein LOC108714007 isoform X1</fullName>
    </submittedName>
</protein>
<feature type="transmembrane region" description="Helical" evidence="2">
    <location>
        <begin position="119"/>
        <end position="140"/>
    </location>
</feature>
<dbReference type="RefSeq" id="XP_041446070.1">
    <property type="nucleotide sequence ID" value="XM_041590136.1"/>
</dbReference>
<dbReference type="GeneID" id="108714007"/>